<reference evidence="1" key="1">
    <citation type="submission" date="2022-04" db="EMBL/GenBank/DDBJ databases">
        <title>Carnegiea gigantea Genome sequencing and assembly v2.</title>
        <authorList>
            <person name="Copetti D."/>
            <person name="Sanderson M.J."/>
            <person name="Burquez A."/>
            <person name="Wojciechowski M.F."/>
        </authorList>
    </citation>
    <scope>NUCLEOTIDE SEQUENCE</scope>
    <source>
        <strain evidence="1">SGP5-SGP5p</strain>
        <tissue evidence="1">Aerial part</tissue>
    </source>
</reference>
<dbReference type="OrthoDB" id="1752268at2759"/>
<comment type="caution">
    <text evidence="1">The sequence shown here is derived from an EMBL/GenBank/DDBJ whole genome shotgun (WGS) entry which is preliminary data.</text>
</comment>
<proteinExistence type="predicted"/>
<protein>
    <submittedName>
        <fullName evidence="1">Uncharacterized protein</fullName>
    </submittedName>
</protein>
<organism evidence="1 2">
    <name type="scientific">Carnegiea gigantea</name>
    <dbReference type="NCBI Taxonomy" id="171969"/>
    <lineage>
        <taxon>Eukaryota</taxon>
        <taxon>Viridiplantae</taxon>
        <taxon>Streptophyta</taxon>
        <taxon>Embryophyta</taxon>
        <taxon>Tracheophyta</taxon>
        <taxon>Spermatophyta</taxon>
        <taxon>Magnoliopsida</taxon>
        <taxon>eudicotyledons</taxon>
        <taxon>Gunneridae</taxon>
        <taxon>Pentapetalae</taxon>
        <taxon>Caryophyllales</taxon>
        <taxon>Cactineae</taxon>
        <taxon>Cactaceae</taxon>
        <taxon>Cactoideae</taxon>
        <taxon>Echinocereeae</taxon>
        <taxon>Carnegiea</taxon>
    </lineage>
</organism>
<dbReference type="Proteomes" id="UP001153076">
    <property type="component" value="Unassembled WGS sequence"/>
</dbReference>
<name>A0A9Q1KTQ6_9CARY</name>
<keyword evidence="2" id="KW-1185">Reference proteome</keyword>
<evidence type="ECO:0000313" key="2">
    <source>
        <dbReference type="Proteomes" id="UP001153076"/>
    </source>
</evidence>
<sequence length="193" mass="22441">MTDAITRQVSEQVKRAMAAPNLARPLPHFDYIPNLRSEPSHQLERIPSPYYTEREREVRGHPMLRRLSPMTAPTMPQNARKYYEFHEQSGHTTTECQELKKALHELADKERPRFLRREQEPAQPQPQHKECSTEVVATIVGGYAKGMTRSAWKPSSEVYSRYLPLSKDPAQRFPQWCLVKRKPRGLPSHTMIP</sequence>
<dbReference type="EMBL" id="JAKOGI010000026">
    <property type="protein sequence ID" value="KAJ8448915.1"/>
    <property type="molecule type" value="Genomic_DNA"/>
</dbReference>
<gene>
    <name evidence="1" type="ORF">Cgig2_030771</name>
</gene>
<dbReference type="AlphaFoldDB" id="A0A9Q1KTQ6"/>
<accession>A0A9Q1KTQ6</accession>
<evidence type="ECO:0000313" key="1">
    <source>
        <dbReference type="EMBL" id="KAJ8448915.1"/>
    </source>
</evidence>